<keyword evidence="15" id="KW-0548">Nucleotidyltransferase</keyword>
<dbReference type="EMBL" id="JABRWJ010000008">
    <property type="protein sequence ID" value="NRF70469.1"/>
    <property type="molecule type" value="Genomic_DNA"/>
</dbReference>
<comment type="pathway">
    <text evidence="5 14">Cofactor biosynthesis; adenosylcobalamin biosynthesis; adenosylcobalamin from cob(II)yrinate a,c-diamide: step 6/7.</text>
</comment>
<evidence type="ECO:0000256" key="3">
    <source>
        <dbReference type="ARBA" id="ARBA00001522"/>
    </source>
</evidence>
<comment type="catalytic activity">
    <reaction evidence="1 14">
        <text>adenosylcob(III)inamide + ATP = adenosylcob(III)inamide phosphate + ADP + H(+)</text>
        <dbReference type="Rhea" id="RHEA:15769"/>
        <dbReference type="ChEBI" id="CHEBI:2480"/>
        <dbReference type="ChEBI" id="CHEBI:15378"/>
        <dbReference type="ChEBI" id="CHEBI:30616"/>
        <dbReference type="ChEBI" id="CHEBI:58502"/>
        <dbReference type="ChEBI" id="CHEBI:456216"/>
        <dbReference type="EC" id="2.7.1.156"/>
    </reaction>
</comment>
<evidence type="ECO:0000256" key="14">
    <source>
        <dbReference type="PIRNR" id="PIRNR006135"/>
    </source>
</evidence>
<evidence type="ECO:0000256" key="1">
    <source>
        <dbReference type="ARBA" id="ARBA00000312"/>
    </source>
</evidence>
<evidence type="ECO:0000256" key="11">
    <source>
        <dbReference type="ARBA" id="ARBA00022777"/>
    </source>
</evidence>
<dbReference type="Pfam" id="PF02283">
    <property type="entry name" value="CobU"/>
    <property type="match status" value="1"/>
</dbReference>
<name>A0ABX2EPG8_9BURK</name>
<evidence type="ECO:0000256" key="12">
    <source>
        <dbReference type="ARBA" id="ARBA00022840"/>
    </source>
</evidence>
<evidence type="ECO:0000256" key="8">
    <source>
        <dbReference type="ARBA" id="ARBA00022573"/>
    </source>
</evidence>
<keyword evidence="16" id="KW-1185">Reference proteome</keyword>
<evidence type="ECO:0000256" key="10">
    <source>
        <dbReference type="ARBA" id="ARBA00022741"/>
    </source>
</evidence>
<evidence type="ECO:0000313" key="15">
    <source>
        <dbReference type="EMBL" id="NRF70469.1"/>
    </source>
</evidence>
<dbReference type="Proteomes" id="UP000737171">
    <property type="component" value="Unassembled WGS sequence"/>
</dbReference>
<comment type="function">
    <text evidence="4 14">Catalyzes ATP-dependent phosphorylation of adenosylcobinamide and addition of GMP to adenosylcobinamide phosphate.</text>
</comment>
<evidence type="ECO:0000256" key="13">
    <source>
        <dbReference type="ARBA" id="ARBA00023134"/>
    </source>
</evidence>
<dbReference type="InterPro" id="IPR027417">
    <property type="entry name" value="P-loop_NTPase"/>
</dbReference>
<evidence type="ECO:0000256" key="9">
    <source>
        <dbReference type="ARBA" id="ARBA00022679"/>
    </source>
</evidence>
<reference evidence="15 16" key="1">
    <citation type="submission" date="2020-05" db="EMBL/GenBank/DDBJ databases">
        <title>Aquincola sp. isolate from soil.</title>
        <authorList>
            <person name="Han J."/>
            <person name="Kim D.-U."/>
        </authorList>
    </citation>
    <scope>NUCLEOTIDE SEQUENCE [LARGE SCALE GENOMIC DNA]</scope>
    <source>
        <strain evidence="15 16">S2</strain>
    </source>
</reference>
<comment type="similarity">
    <text evidence="7 14">Belongs to the CobU/CobP family.</text>
</comment>
<gene>
    <name evidence="15" type="ORF">HLB44_26020</name>
</gene>
<evidence type="ECO:0000256" key="6">
    <source>
        <dbReference type="ARBA" id="ARBA00005159"/>
    </source>
</evidence>
<dbReference type="PIRSF" id="PIRSF006135">
    <property type="entry name" value="CobU"/>
    <property type="match status" value="1"/>
</dbReference>
<keyword evidence="10 14" id="KW-0547">Nucleotide-binding</keyword>
<accession>A0ABX2EPG8</accession>
<protein>
    <recommendedName>
        <fullName evidence="14">Bifunctional adenosylcobalamin biosynthesis protein</fullName>
        <ecNumber evidence="14">2.7.1.156</ecNumber>
        <ecNumber evidence="14">2.7.7.62</ecNumber>
    </recommendedName>
</protein>
<dbReference type="Gene3D" id="3.40.50.300">
    <property type="entry name" value="P-loop containing nucleotide triphosphate hydrolases"/>
    <property type="match status" value="1"/>
</dbReference>
<keyword evidence="13 14" id="KW-0342">GTP-binding</keyword>
<evidence type="ECO:0000256" key="7">
    <source>
        <dbReference type="ARBA" id="ARBA00007490"/>
    </source>
</evidence>
<dbReference type="GO" id="GO:0016301">
    <property type="term" value="F:kinase activity"/>
    <property type="evidence" value="ECO:0007669"/>
    <property type="project" value="UniProtKB-KW"/>
</dbReference>
<keyword evidence="12 14" id="KW-0067">ATP-binding</keyword>
<comment type="catalytic activity">
    <reaction evidence="2 14">
        <text>adenosylcob(III)inamide phosphate + GTP + H(+) = adenosylcob(III)inamide-GDP + diphosphate</text>
        <dbReference type="Rhea" id="RHEA:22712"/>
        <dbReference type="ChEBI" id="CHEBI:15378"/>
        <dbReference type="ChEBI" id="CHEBI:33019"/>
        <dbReference type="ChEBI" id="CHEBI:37565"/>
        <dbReference type="ChEBI" id="CHEBI:58502"/>
        <dbReference type="ChEBI" id="CHEBI:60487"/>
        <dbReference type="EC" id="2.7.7.62"/>
    </reaction>
</comment>
<dbReference type="PANTHER" id="PTHR34848:SF1">
    <property type="entry name" value="BIFUNCTIONAL ADENOSYLCOBALAMIN BIOSYNTHESIS PROTEIN COBU"/>
    <property type="match status" value="1"/>
</dbReference>
<evidence type="ECO:0000256" key="4">
    <source>
        <dbReference type="ARBA" id="ARBA00003889"/>
    </source>
</evidence>
<dbReference type="GO" id="GO:0016779">
    <property type="term" value="F:nucleotidyltransferase activity"/>
    <property type="evidence" value="ECO:0007669"/>
    <property type="project" value="UniProtKB-KW"/>
</dbReference>
<dbReference type="InterPro" id="IPR003203">
    <property type="entry name" value="CobU/CobP"/>
</dbReference>
<comment type="catalytic activity">
    <reaction evidence="3">
        <text>adenosylcob(III)inamide + GTP = adenosylcob(III)inamide phosphate + GDP + H(+)</text>
        <dbReference type="Rhea" id="RHEA:15765"/>
        <dbReference type="ChEBI" id="CHEBI:2480"/>
        <dbReference type="ChEBI" id="CHEBI:15378"/>
        <dbReference type="ChEBI" id="CHEBI:37565"/>
        <dbReference type="ChEBI" id="CHEBI:58189"/>
        <dbReference type="ChEBI" id="CHEBI:58502"/>
        <dbReference type="EC" id="2.7.1.156"/>
    </reaction>
</comment>
<evidence type="ECO:0000256" key="2">
    <source>
        <dbReference type="ARBA" id="ARBA00000711"/>
    </source>
</evidence>
<dbReference type="SUPFAM" id="SSF52540">
    <property type="entry name" value="P-loop containing nucleoside triphosphate hydrolases"/>
    <property type="match status" value="1"/>
</dbReference>
<dbReference type="RefSeq" id="WP_173129544.1">
    <property type="nucleotide sequence ID" value="NZ_JABRWJ010000008.1"/>
</dbReference>
<proteinExistence type="inferred from homology"/>
<keyword evidence="8 14" id="KW-0169">Cobalamin biosynthesis</keyword>
<dbReference type="CDD" id="cd00544">
    <property type="entry name" value="CobU"/>
    <property type="match status" value="1"/>
</dbReference>
<dbReference type="EC" id="2.7.7.62" evidence="14"/>
<keyword evidence="9 14" id="KW-0808">Transferase</keyword>
<evidence type="ECO:0000313" key="16">
    <source>
        <dbReference type="Proteomes" id="UP000737171"/>
    </source>
</evidence>
<evidence type="ECO:0000256" key="5">
    <source>
        <dbReference type="ARBA" id="ARBA00004692"/>
    </source>
</evidence>
<keyword evidence="11 14" id="KW-0418">Kinase</keyword>
<sequence>MHELILGGQKSGKSRAAEIRAAAWLATPGHDALLIATALAGDAEMAARIARHQIERAARVPALRTLEEPRALGATLRAQAAPQRLLLVDCLTLWATNLLMPLHGPSLDEAAWDGTVDDLVAALASSTGPVVLVSNEIGLGLSPLSPEARRCVDALGTLHQRLGRACERVTLMVAGRALALPRENA</sequence>
<dbReference type="PANTHER" id="PTHR34848">
    <property type="match status" value="1"/>
</dbReference>
<dbReference type="EC" id="2.7.1.156" evidence="14"/>
<comment type="caution">
    <text evidence="15">The sequence shown here is derived from an EMBL/GenBank/DDBJ whole genome shotgun (WGS) entry which is preliminary data.</text>
</comment>
<comment type="pathway">
    <text evidence="6 14">Cofactor biosynthesis; adenosylcobalamin biosynthesis; adenosylcobalamin from cob(II)yrinate a,c-diamide: step 5/7.</text>
</comment>
<organism evidence="15 16">
    <name type="scientific">Pseudaquabacterium terrae</name>
    <dbReference type="NCBI Taxonomy" id="2732868"/>
    <lineage>
        <taxon>Bacteria</taxon>
        <taxon>Pseudomonadati</taxon>
        <taxon>Pseudomonadota</taxon>
        <taxon>Betaproteobacteria</taxon>
        <taxon>Burkholderiales</taxon>
        <taxon>Sphaerotilaceae</taxon>
        <taxon>Pseudaquabacterium</taxon>
    </lineage>
</organism>